<feature type="transmembrane region" description="Helical" evidence="5">
    <location>
        <begin position="282"/>
        <end position="302"/>
    </location>
</feature>
<feature type="transmembrane region" description="Helical" evidence="5">
    <location>
        <begin position="174"/>
        <end position="200"/>
    </location>
</feature>
<feature type="transmembrane region" description="Helical" evidence="5">
    <location>
        <begin position="108"/>
        <end position="130"/>
    </location>
</feature>
<evidence type="ECO:0000256" key="4">
    <source>
        <dbReference type="ARBA" id="ARBA00023136"/>
    </source>
</evidence>
<dbReference type="PANTHER" id="PTHR23502">
    <property type="entry name" value="MAJOR FACILITATOR SUPERFAMILY"/>
    <property type="match status" value="1"/>
</dbReference>
<organism evidence="6 7">
    <name type="scientific">Rhodonia placenta</name>
    <dbReference type="NCBI Taxonomy" id="104341"/>
    <lineage>
        <taxon>Eukaryota</taxon>
        <taxon>Fungi</taxon>
        <taxon>Dikarya</taxon>
        <taxon>Basidiomycota</taxon>
        <taxon>Agaricomycotina</taxon>
        <taxon>Agaricomycetes</taxon>
        <taxon>Polyporales</taxon>
        <taxon>Adustoporiaceae</taxon>
        <taxon>Rhodonia</taxon>
    </lineage>
</organism>
<protein>
    <recommendedName>
        <fullName evidence="8">MFS general substrate transporter</fullName>
    </recommendedName>
</protein>
<dbReference type="Proteomes" id="UP000639403">
    <property type="component" value="Unassembled WGS sequence"/>
</dbReference>
<keyword evidence="4 5" id="KW-0472">Membrane</keyword>
<dbReference type="Gene3D" id="1.20.1250.20">
    <property type="entry name" value="MFS general substrate transporter like domains"/>
    <property type="match status" value="1"/>
</dbReference>
<dbReference type="GO" id="GO:0005886">
    <property type="term" value="C:plasma membrane"/>
    <property type="evidence" value="ECO:0007669"/>
    <property type="project" value="TreeGrafter"/>
</dbReference>
<accession>A0A8H7P910</accession>
<evidence type="ECO:0000256" key="2">
    <source>
        <dbReference type="ARBA" id="ARBA00022692"/>
    </source>
</evidence>
<name>A0A8H7P910_9APHY</name>
<evidence type="ECO:0000313" key="7">
    <source>
        <dbReference type="Proteomes" id="UP000639403"/>
    </source>
</evidence>
<dbReference type="InterPro" id="IPR011701">
    <property type="entry name" value="MFS"/>
</dbReference>
<comment type="caution">
    <text evidence="6">The sequence shown here is derived from an EMBL/GenBank/DDBJ whole genome shotgun (WGS) entry which is preliminary data.</text>
</comment>
<feature type="transmembrane region" description="Helical" evidence="5">
    <location>
        <begin position="539"/>
        <end position="557"/>
    </location>
</feature>
<dbReference type="GO" id="GO:0022857">
    <property type="term" value="F:transmembrane transporter activity"/>
    <property type="evidence" value="ECO:0007669"/>
    <property type="project" value="InterPro"/>
</dbReference>
<reference evidence="6" key="1">
    <citation type="submission" date="2020-11" db="EMBL/GenBank/DDBJ databases">
        <authorList>
            <person name="Koelle M."/>
            <person name="Horta M.A.C."/>
            <person name="Nowrousian M."/>
            <person name="Ohm R.A."/>
            <person name="Benz P."/>
            <person name="Pilgard A."/>
        </authorList>
    </citation>
    <scope>NUCLEOTIDE SEQUENCE</scope>
    <source>
        <strain evidence="6">FPRL280</strain>
    </source>
</reference>
<dbReference type="PANTHER" id="PTHR23502:SF22">
    <property type="entry name" value="MAJOR FACILITATOR SUPERFAMILY (MFS) PROFILE DOMAIN-CONTAINING PROTEIN"/>
    <property type="match status" value="1"/>
</dbReference>
<feature type="transmembrane region" description="Helical" evidence="5">
    <location>
        <begin position="253"/>
        <end position="275"/>
    </location>
</feature>
<keyword evidence="2 5" id="KW-0812">Transmembrane</keyword>
<dbReference type="InterPro" id="IPR036259">
    <property type="entry name" value="MFS_trans_sf"/>
</dbReference>
<dbReference type="AlphaFoldDB" id="A0A8H7P910"/>
<reference evidence="6" key="2">
    <citation type="journal article" name="Front. Microbiol.">
        <title>Degradative Capacity of Two Strains of Rhodonia placenta: From Phenotype to Genotype.</title>
        <authorList>
            <person name="Kolle M."/>
            <person name="Horta M.A.C."/>
            <person name="Nowrousian M."/>
            <person name="Ohm R.A."/>
            <person name="Benz J.P."/>
            <person name="Pilgard A."/>
        </authorList>
    </citation>
    <scope>NUCLEOTIDE SEQUENCE</scope>
    <source>
        <strain evidence="6">FPRL280</strain>
    </source>
</reference>
<keyword evidence="3 5" id="KW-1133">Transmembrane helix</keyword>
<gene>
    <name evidence="6" type="ORF">IEO21_01967</name>
</gene>
<dbReference type="Pfam" id="PF07690">
    <property type="entry name" value="MFS_1"/>
    <property type="match status" value="1"/>
</dbReference>
<evidence type="ECO:0008006" key="8">
    <source>
        <dbReference type="Google" id="ProtNLM"/>
    </source>
</evidence>
<dbReference type="EMBL" id="JADOXO010000016">
    <property type="protein sequence ID" value="KAF9819702.1"/>
    <property type="molecule type" value="Genomic_DNA"/>
</dbReference>
<feature type="transmembrane region" description="Helical" evidence="5">
    <location>
        <begin position="507"/>
        <end position="527"/>
    </location>
</feature>
<evidence type="ECO:0000256" key="3">
    <source>
        <dbReference type="ARBA" id="ARBA00022989"/>
    </source>
</evidence>
<feature type="transmembrane region" description="Helical" evidence="5">
    <location>
        <begin position="400"/>
        <end position="423"/>
    </location>
</feature>
<feature type="transmembrane region" description="Helical" evidence="5">
    <location>
        <begin position="475"/>
        <end position="495"/>
    </location>
</feature>
<evidence type="ECO:0000256" key="5">
    <source>
        <dbReference type="SAM" id="Phobius"/>
    </source>
</evidence>
<evidence type="ECO:0000256" key="1">
    <source>
        <dbReference type="ARBA" id="ARBA00004141"/>
    </source>
</evidence>
<feature type="transmembrane region" description="Helical" evidence="5">
    <location>
        <begin position="444"/>
        <end position="463"/>
    </location>
</feature>
<evidence type="ECO:0000313" key="6">
    <source>
        <dbReference type="EMBL" id="KAF9819702.1"/>
    </source>
</evidence>
<sequence length="570" mass="63910">MLPGDARGKSISSIVADTEKDAVEEKIEAVKEREATPSDVTESDFYAYHERNPGRLILDPEEAKVEFGEECLKRLKLSKDGSKILWPQPTDDPEDPQNWSDRRKSFQLVIITLAAIVPDFDSGIGIASLFQLAKKFNTTTGLINDETSNWSIFLLGWGSIFAVMLMRRYGRLPILFWSQAGLFCANLLAVSFLVGCTFAPNLNTFAGMFFTTVVDLQLSAHEMLQQCAACRRSLEGLYTVTDMYPFHLQARKLTIWTMGFIVSPFLSPCVFGFLAARANWRWAYGIGSMYGGFVVLMITFFMEETLYDRSLPDPRPIPRPRSRVLNRLQCLVGVTGWRMARYRPRWRTVVFGCINLIWRPHILSILIFESIIWGFTVGINTTETVLLAEPRPKGYGFSEYAIAGTYATPIVATLLGEQIGHYLNDWIMEFCVRRNKGVFEAEMRLWACYFAVALYVLGFGVLGSSMQRLNIPGLVIGWGLAQCVVVFNTVAVYAYCNDCFPGSQGEISALVNLCRTLGGFSVAFYQVPWATRNGPLQTFGVEAAVVVGLFFLIVPALQYKGPYLRVSNAP</sequence>
<proteinExistence type="predicted"/>
<dbReference type="SUPFAM" id="SSF103473">
    <property type="entry name" value="MFS general substrate transporter"/>
    <property type="match status" value="1"/>
</dbReference>
<comment type="subcellular location">
    <subcellularLocation>
        <location evidence="1">Membrane</location>
        <topology evidence="1">Multi-pass membrane protein</topology>
    </subcellularLocation>
</comment>
<feature type="transmembrane region" description="Helical" evidence="5">
    <location>
        <begin position="150"/>
        <end position="167"/>
    </location>
</feature>